<feature type="compositionally biased region" description="Basic residues" evidence="1">
    <location>
        <begin position="1"/>
        <end position="11"/>
    </location>
</feature>
<dbReference type="AlphaFoldDB" id="A0A6P8YI93"/>
<dbReference type="OrthoDB" id="8184047at2759"/>
<proteinExistence type="predicted"/>
<keyword evidence="2" id="KW-1185">Reference proteome</keyword>
<organism evidence="3">
    <name type="scientific">Thrips palmi</name>
    <name type="common">Melon thrips</name>
    <dbReference type="NCBI Taxonomy" id="161013"/>
    <lineage>
        <taxon>Eukaryota</taxon>
        <taxon>Metazoa</taxon>
        <taxon>Ecdysozoa</taxon>
        <taxon>Arthropoda</taxon>
        <taxon>Hexapoda</taxon>
        <taxon>Insecta</taxon>
        <taxon>Pterygota</taxon>
        <taxon>Neoptera</taxon>
        <taxon>Paraneoptera</taxon>
        <taxon>Thysanoptera</taxon>
        <taxon>Terebrantia</taxon>
        <taxon>Thripoidea</taxon>
        <taxon>Thripidae</taxon>
        <taxon>Thrips</taxon>
    </lineage>
</organism>
<dbReference type="KEGG" id="tpal:117642364"/>
<evidence type="ECO:0000256" key="1">
    <source>
        <dbReference type="SAM" id="MobiDB-lite"/>
    </source>
</evidence>
<dbReference type="Proteomes" id="UP000515158">
    <property type="component" value="Unplaced"/>
</dbReference>
<feature type="compositionally biased region" description="Acidic residues" evidence="1">
    <location>
        <begin position="69"/>
        <end position="78"/>
    </location>
</feature>
<reference evidence="3" key="1">
    <citation type="submission" date="2025-08" db="UniProtKB">
        <authorList>
            <consortium name="RefSeq"/>
        </authorList>
    </citation>
    <scope>IDENTIFICATION</scope>
    <source>
        <tissue evidence="3">Total insect</tissue>
    </source>
</reference>
<dbReference type="RefSeq" id="XP_034236341.1">
    <property type="nucleotide sequence ID" value="XM_034380450.1"/>
</dbReference>
<evidence type="ECO:0000313" key="3">
    <source>
        <dbReference type="RefSeq" id="XP_034236341.1"/>
    </source>
</evidence>
<protein>
    <submittedName>
        <fullName evidence="3">Uncharacterized protein LOC117642364</fullName>
    </submittedName>
</protein>
<dbReference type="InterPro" id="IPR009667">
    <property type="entry name" value="DUF1258"/>
</dbReference>
<feature type="region of interest" description="Disordered" evidence="1">
    <location>
        <begin position="1"/>
        <end position="181"/>
    </location>
</feature>
<evidence type="ECO:0000313" key="2">
    <source>
        <dbReference type="Proteomes" id="UP000515158"/>
    </source>
</evidence>
<dbReference type="InParanoid" id="A0A6P8YI93"/>
<dbReference type="GeneID" id="117642364"/>
<name>A0A6P8YI93_THRPL</name>
<dbReference type="PANTHER" id="PTHR46579:SF1">
    <property type="entry name" value="F5_8 TYPE C DOMAIN-CONTAINING PROTEIN"/>
    <property type="match status" value="1"/>
</dbReference>
<accession>A0A6P8YI93</accession>
<sequence length="915" mass="104000">MSRWTRYRKKKDALNAGDESGASDLSDTEPSSDSDSDRQQPAPKRGRKESSSSSSESDDSSQPSGSGDENADSQDEEEEMHHGEDDEGEQNGGQIVDEVLVGGDPEDNLEVPNNEGNDGEAGQQGPQQDEDDDSSVDENDNDIVSDSSSDEETSSESENESDDESDESDESDVDYEGGNAPNGDIPLYANARISVMESIIMILTLSITFSLSGACLAKILELIELHCPPVNNCITSLYKFKQLFIDIGRNCLVLHYYCERCFKKLQNKNSICNQCNNETKVAFFVEVPILNQLQRMFLRPGFLEMLMFRFNGQKKDANNFEDIYDGRLYKENMGEEFQPGHYNISFMFYTDGISIFKSSKFSVWPVFLVINELNYKTRTRKENILLAALWFGKSKPKPNLFLKPLQKTCRKFRDGVQLNVPNGPPVSVKATMICMTCDLQAKGIFLRQKLSNGYYGCSKCLSRGVRIPVGRSSVHVHQHIRPQQMQLRKNNEVRDLALNKQFGYKGISLLYFLMPSMVAGTCIDIMHQIFSGLSKLLVKLWFDPSFSGQPYSCTRMIDIVNERLSSIVPPSFVERFTRTLTDRKLWKSKEYKLWFFYYSIVVMQGILEDVYLDHHIKLVSALSLLSLDSISPDQIDSAEELLLEYIKDFQNLYGLRYMGMNVHMLAHLCDMVRDLGPLWVYSCFFLEALNGQIIKLVHSPFQPALQICSSASLFLSLNTKIDSLLADSVARNFCVKLRSGAPDKKIVEHINDKLKIVGRPAFQYNVSAATIQVLMNRFNVANSHFQSFFRLRKSGIVYTSEKQQATKRCSMYASFVKDGVPFLGKIRDYVRVSTCVCTKICLCMPARYFCVVQIYERIPWRIHDVQNVRISYLTAVAPTDNVLAFTCDELQGPCFYMKTNNFEYLATRVNRLEYE</sequence>
<dbReference type="Pfam" id="PF06869">
    <property type="entry name" value="DUF1258"/>
    <property type="match status" value="1"/>
</dbReference>
<dbReference type="PANTHER" id="PTHR46579">
    <property type="entry name" value="F5/8 TYPE C DOMAIN-CONTAINING PROTEIN-RELATED"/>
    <property type="match status" value="1"/>
</dbReference>
<feature type="compositionally biased region" description="Acidic residues" evidence="1">
    <location>
        <begin position="128"/>
        <end position="175"/>
    </location>
</feature>
<feature type="compositionally biased region" description="Low complexity" evidence="1">
    <location>
        <begin position="51"/>
        <end position="68"/>
    </location>
</feature>
<gene>
    <name evidence="3" type="primary">LOC117642364</name>
</gene>